<gene>
    <name evidence="2" type="ORF">MENT_LOCUS14299</name>
</gene>
<dbReference type="InterPro" id="IPR011990">
    <property type="entry name" value="TPR-like_helical_dom_sf"/>
</dbReference>
<accession>A0A6V7UL61</accession>
<feature type="region of interest" description="Disordered" evidence="1">
    <location>
        <begin position="1"/>
        <end position="58"/>
    </location>
</feature>
<protein>
    <submittedName>
        <fullName evidence="2">Uncharacterized protein</fullName>
    </submittedName>
</protein>
<feature type="compositionally biased region" description="Acidic residues" evidence="1">
    <location>
        <begin position="28"/>
        <end position="48"/>
    </location>
</feature>
<reference evidence="2 3" key="1">
    <citation type="submission" date="2020-08" db="EMBL/GenBank/DDBJ databases">
        <authorList>
            <person name="Koutsovoulos G."/>
            <person name="Danchin GJ E."/>
        </authorList>
    </citation>
    <scope>NUCLEOTIDE SEQUENCE [LARGE SCALE GENOMIC DNA]</scope>
</reference>
<feature type="compositionally biased region" description="Basic and acidic residues" evidence="1">
    <location>
        <begin position="18"/>
        <end position="27"/>
    </location>
</feature>
<evidence type="ECO:0000313" key="2">
    <source>
        <dbReference type="EMBL" id="CAD2160511.1"/>
    </source>
</evidence>
<evidence type="ECO:0000256" key="1">
    <source>
        <dbReference type="SAM" id="MobiDB-lite"/>
    </source>
</evidence>
<dbReference type="Proteomes" id="UP000580250">
    <property type="component" value="Unassembled WGS sequence"/>
</dbReference>
<name>A0A6V7UL61_MELEN</name>
<dbReference type="Gene3D" id="1.25.40.10">
    <property type="entry name" value="Tetratricopeptide repeat domain"/>
    <property type="match status" value="1"/>
</dbReference>
<proteinExistence type="predicted"/>
<dbReference type="AlphaFoldDB" id="A0A6V7UL61"/>
<dbReference type="EMBL" id="CAJEWN010000080">
    <property type="protein sequence ID" value="CAD2160511.1"/>
    <property type="molecule type" value="Genomic_DNA"/>
</dbReference>
<evidence type="ECO:0000313" key="3">
    <source>
        <dbReference type="Proteomes" id="UP000580250"/>
    </source>
</evidence>
<sequence length="143" mass="17180">MRPRKELLKKRHKLNKYIQEEKQQQGKEDEDEDEDEDREEENIEENEQITELVAQRKLPGSYSTRKAVLTNRNDYKHRHLLDEADFLSEQHDFVSALEKYQKVLNIDRSSPRALFGTARVYQLMSEFADDGDNRKLLTHQWKF</sequence>
<comment type="caution">
    <text evidence="2">The sequence shown here is derived from an EMBL/GenBank/DDBJ whole genome shotgun (WGS) entry which is preliminary data.</text>
</comment>
<organism evidence="2 3">
    <name type="scientific">Meloidogyne enterolobii</name>
    <name type="common">Root-knot nematode worm</name>
    <name type="synonym">Meloidogyne mayaguensis</name>
    <dbReference type="NCBI Taxonomy" id="390850"/>
    <lineage>
        <taxon>Eukaryota</taxon>
        <taxon>Metazoa</taxon>
        <taxon>Ecdysozoa</taxon>
        <taxon>Nematoda</taxon>
        <taxon>Chromadorea</taxon>
        <taxon>Rhabditida</taxon>
        <taxon>Tylenchina</taxon>
        <taxon>Tylenchomorpha</taxon>
        <taxon>Tylenchoidea</taxon>
        <taxon>Meloidogynidae</taxon>
        <taxon>Meloidogyninae</taxon>
        <taxon>Meloidogyne</taxon>
    </lineage>
</organism>
<dbReference type="SUPFAM" id="SSF48452">
    <property type="entry name" value="TPR-like"/>
    <property type="match status" value="1"/>
</dbReference>